<evidence type="ECO:0000313" key="10">
    <source>
        <dbReference type="EMBL" id="RLV54941.1"/>
    </source>
</evidence>
<dbReference type="GO" id="GO:0006508">
    <property type="term" value="P:proteolysis"/>
    <property type="evidence" value="ECO:0007669"/>
    <property type="project" value="UniProtKB-KW"/>
</dbReference>
<evidence type="ECO:0000256" key="5">
    <source>
        <dbReference type="ARBA" id="ARBA00033172"/>
    </source>
</evidence>
<reference evidence="10 11" key="1">
    <citation type="submission" date="2018-10" db="EMBL/GenBank/DDBJ databases">
        <title>Aeromicrobium sp. 9W16Y-2 whole genome shotgun sequence.</title>
        <authorList>
            <person name="Li F."/>
        </authorList>
    </citation>
    <scope>NUCLEOTIDE SEQUENCE [LARGE SCALE GENOMIC DNA]</scope>
    <source>
        <strain evidence="10 11">9W16Y-2</strain>
    </source>
</reference>
<dbReference type="InterPro" id="IPR000819">
    <property type="entry name" value="Peptidase_M17_C"/>
</dbReference>
<dbReference type="GO" id="GO:0005737">
    <property type="term" value="C:cytoplasm"/>
    <property type="evidence" value="ECO:0007669"/>
    <property type="project" value="InterPro"/>
</dbReference>
<dbReference type="EMBL" id="RDBF01000012">
    <property type="protein sequence ID" value="RLV54941.1"/>
    <property type="molecule type" value="Genomic_DNA"/>
</dbReference>
<feature type="domain" description="Cytosol aminopeptidase" evidence="9">
    <location>
        <begin position="5"/>
        <end position="312"/>
    </location>
</feature>
<evidence type="ECO:0000256" key="2">
    <source>
        <dbReference type="ARBA" id="ARBA00022438"/>
    </source>
</evidence>
<dbReference type="Proteomes" id="UP000282515">
    <property type="component" value="Unassembled WGS sequence"/>
</dbReference>
<dbReference type="Gene3D" id="3.40.630.10">
    <property type="entry name" value="Zn peptidases"/>
    <property type="match status" value="1"/>
</dbReference>
<keyword evidence="2" id="KW-0031">Aminopeptidase</keyword>
<dbReference type="PANTHER" id="PTHR11963">
    <property type="entry name" value="LEUCINE AMINOPEPTIDASE-RELATED"/>
    <property type="match status" value="1"/>
</dbReference>
<sequence length="322" mass="33779">MSVTLARQLIDARANQLTPIVFTERIQQIGAQLGAHVRIRDEAWLREHRMGGLLAIGSGSAQPARLAELWWGPEDGPAEGSVALVGKGVTFDSGGLSLKGTAAMVGMHTDMAGAATVLAAMSAFAASDGPGLDVHAVLPIAENLPGPTAVRPGDVVETCAGIGVEVVDTDFEGRIMMADALAHACRRRPRAVIDIATLTYQSIVALGPEIGAIIGRDPGLRAEVEGAGRDAKESWWPLPWAAQYRDQLRSSAPGATLRNHPGTDTGRALTAALFLGEFVPTDVPWVHLDIAGPAVRGSGADAHATGFGVLTMAELLRRFARR</sequence>
<proteinExistence type="inferred from homology"/>
<evidence type="ECO:0000256" key="6">
    <source>
        <dbReference type="ARBA" id="ARBA00049972"/>
    </source>
</evidence>
<dbReference type="RefSeq" id="WP_121795217.1">
    <property type="nucleotide sequence ID" value="NZ_RDBF01000012.1"/>
</dbReference>
<keyword evidence="11" id="KW-1185">Reference proteome</keyword>
<dbReference type="AlphaFoldDB" id="A0A3L8PI77"/>
<dbReference type="GO" id="GO:0030145">
    <property type="term" value="F:manganese ion binding"/>
    <property type="evidence" value="ECO:0007669"/>
    <property type="project" value="InterPro"/>
</dbReference>
<comment type="similarity">
    <text evidence="1">Belongs to the peptidase M17 family.</text>
</comment>
<name>A0A3L8PI77_9ACTN</name>
<keyword evidence="4" id="KW-0378">Hydrolase</keyword>
<comment type="function">
    <text evidence="6">Presumably involved in the processing and regular turnover of intracellular proteins. Catalyzes the removal of unsubstituted N-terminal amino acids from various peptides.</text>
</comment>
<dbReference type="PRINTS" id="PR00481">
    <property type="entry name" value="LAMNOPPTDASE"/>
</dbReference>
<organism evidence="10 11">
    <name type="scientific">Aeromicrobium phragmitis</name>
    <dbReference type="NCBI Taxonomy" id="2478914"/>
    <lineage>
        <taxon>Bacteria</taxon>
        <taxon>Bacillati</taxon>
        <taxon>Actinomycetota</taxon>
        <taxon>Actinomycetes</taxon>
        <taxon>Propionibacteriales</taxon>
        <taxon>Nocardioidaceae</taxon>
        <taxon>Aeromicrobium</taxon>
    </lineage>
</organism>
<comment type="caution">
    <text evidence="10">The sequence shown here is derived from an EMBL/GenBank/DDBJ whole genome shotgun (WGS) entry which is preliminary data.</text>
</comment>
<dbReference type="PANTHER" id="PTHR11963:SF23">
    <property type="entry name" value="CYTOSOL AMINOPEPTIDASE"/>
    <property type="match status" value="1"/>
</dbReference>
<dbReference type="SUPFAM" id="SSF53187">
    <property type="entry name" value="Zn-dependent exopeptidases"/>
    <property type="match status" value="1"/>
</dbReference>
<dbReference type="GO" id="GO:0070006">
    <property type="term" value="F:metalloaminopeptidase activity"/>
    <property type="evidence" value="ECO:0007669"/>
    <property type="project" value="InterPro"/>
</dbReference>
<dbReference type="CDD" id="cd00433">
    <property type="entry name" value="Peptidase_M17"/>
    <property type="match status" value="1"/>
</dbReference>
<evidence type="ECO:0000256" key="7">
    <source>
        <dbReference type="ARBA" id="ARBA00050021"/>
    </source>
</evidence>
<dbReference type="OrthoDB" id="9809354at2"/>
<gene>
    <name evidence="10" type="ORF">D9V41_14075</name>
</gene>
<protein>
    <recommendedName>
        <fullName evidence="7">Probable cytosol aminopeptidase</fullName>
    </recommendedName>
    <alternativeName>
        <fullName evidence="8">Leucine aminopeptidase</fullName>
    </alternativeName>
    <alternativeName>
        <fullName evidence="5">Leucyl aminopeptidase</fullName>
    </alternativeName>
</protein>
<evidence type="ECO:0000259" key="9">
    <source>
        <dbReference type="Pfam" id="PF00883"/>
    </source>
</evidence>
<evidence type="ECO:0000256" key="4">
    <source>
        <dbReference type="ARBA" id="ARBA00022801"/>
    </source>
</evidence>
<evidence type="ECO:0000256" key="1">
    <source>
        <dbReference type="ARBA" id="ARBA00009528"/>
    </source>
</evidence>
<keyword evidence="3" id="KW-0645">Protease</keyword>
<accession>A0A3L8PI77</accession>
<evidence type="ECO:0000256" key="8">
    <source>
        <dbReference type="ARBA" id="ARBA00050061"/>
    </source>
</evidence>
<evidence type="ECO:0000256" key="3">
    <source>
        <dbReference type="ARBA" id="ARBA00022670"/>
    </source>
</evidence>
<evidence type="ECO:0000313" key="11">
    <source>
        <dbReference type="Proteomes" id="UP000282515"/>
    </source>
</evidence>
<dbReference type="Pfam" id="PF00883">
    <property type="entry name" value="Peptidase_M17"/>
    <property type="match status" value="1"/>
</dbReference>
<dbReference type="InterPro" id="IPR011356">
    <property type="entry name" value="Leucine_aapep/pepB"/>
</dbReference>